<dbReference type="EMBL" id="GBRH01255759">
    <property type="protein sequence ID" value="JAD42136.1"/>
    <property type="molecule type" value="Transcribed_RNA"/>
</dbReference>
<proteinExistence type="predicted"/>
<sequence length="71" mass="7898">MASLGHMNLGEENSMRTADSFIPATKFDDDPEDSECCWGGKKAQWFLSALVHSPFLFIVPSEFASSILRMV</sequence>
<protein>
    <submittedName>
        <fullName evidence="1">Uncharacterized protein</fullName>
    </submittedName>
</protein>
<dbReference type="AlphaFoldDB" id="A0A0A8ZTN2"/>
<name>A0A0A8ZTN2_ARUDO</name>
<reference evidence="1" key="1">
    <citation type="submission" date="2014-09" db="EMBL/GenBank/DDBJ databases">
        <authorList>
            <person name="Magalhaes I.L.F."/>
            <person name="Oliveira U."/>
            <person name="Santos F.R."/>
            <person name="Vidigal T.H.D.A."/>
            <person name="Brescovit A.D."/>
            <person name="Santos A.J."/>
        </authorList>
    </citation>
    <scope>NUCLEOTIDE SEQUENCE</scope>
    <source>
        <tissue evidence="1">Shoot tissue taken approximately 20 cm above the soil surface</tissue>
    </source>
</reference>
<accession>A0A0A8ZTN2</accession>
<evidence type="ECO:0000313" key="1">
    <source>
        <dbReference type="EMBL" id="JAD42136.1"/>
    </source>
</evidence>
<reference evidence="1" key="2">
    <citation type="journal article" date="2015" name="Data Brief">
        <title>Shoot transcriptome of the giant reed, Arundo donax.</title>
        <authorList>
            <person name="Barrero R.A."/>
            <person name="Guerrero F.D."/>
            <person name="Moolhuijzen P."/>
            <person name="Goolsby J.A."/>
            <person name="Tidwell J."/>
            <person name="Bellgard S.E."/>
            <person name="Bellgard M.I."/>
        </authorList>
    </citation>
    <scope>NUCLEOTIDE SEQUENCE</scope>
    <source>
        <tissue evidence="1">Shoot tissue taken approximately 20 cm above the soil surface</tissue>
    </source>
</reference>
<organism evidence="1">
    <name type="scientific">Arundo donax</name>
    <name type="common">Giant reed</name>
    <name type="synonym">Donax arundinaceus</name>
    <dbReference type="NCBI Taxonomy" id="35708"/>
    <lineage>
        <taxon>Eukaryota</taxon>
        <taxon>Viridiplantae</taxon>
        <taxon>Streptophyta</taxon>
        <taxon>Embryophyta</taxon>
        <taxon>Tracheophyta</taxon>
        <taxon>Spermatophyta</taxon>
        <taxon>Magnoliopsida</taxon>
        <taxon>Liliopsida</taxon>
        <taxon>Poales</taxon>
        <taxon>Poaceae</taxon>
        <taxon>PACMAD clade</taxon>
        <taxon>Arundinoideae</taxon>
        <taxon>Arundineae</taxon>
        <taxon>Arundo</taxon>
    </lineage>
</organism>